<feature type="transmembrane region" description="Helical" evidence="1">
    <location>
        <begin position="45"/>
        <end position="62"/>
    </location>
</feature>
<evidence type="ECO:0000256" key="1">
    <source>
        <dbReference type="SAM" id="Phobius"/>
    </source>
</evidence>
<keyword evidence="1" id="KW-0812">Transmembrane</keyword>
<keyword evidence="1" id="KW-0472">Membrane</keyword>
<name>A0A508TEG0_9BRAD</name>
<reference evidence="2" key="1">
    <citation type="submission" date="2019-02" db="EMBL/GenBank/DDBJ databases">
        <authorList>
            <person name="Pothier F.J."/>
        </authorList>
    </citation>
    <scope>NUCLEOTIDE SEQUENCE</scope>
    <source>
        <strain evidence="2">CI-1B</strain>
    </source>
</reference>
<protein>
    <submittedName>
        <fullName evidence="2">Uncharacterized protein</fullName>
    </submittedName>
</protein>
<sequence length="73" mass="7818">MSDELKDTNLVEVVKRNGDFRKNYGVLVGALLYLRSVSAVRGGSVFWNAVIALAAAGVTALLQKYGLPIITGH</sequence>
<dbReference type="Proteomes" id="UP000328092">
    <property type="component" value="Unassembled WGS sequence"/>
</dbReference>
<proteinExistence type="predicted"/>
<keyword evidence="1" id="KW-1133">Transmembrane helix</keyword>
<gene>
    <name evidence="2" type="ORF">CI1B_43720</name>
</gene>
<evidence type="ECO:0000313" key="2">
    <source>
        <dbReference type="EMBL" id="VIO72726.1"/>
    </source>
</evidence>
<keyword evidence="3" id="KW-1185">Reference proteome</keyword>
<dbReference type="AlphaFoldDB" id="A0A508TEG0"/>
<organism evidence="2 3">
    <name type="scientific">Bradyrhizobium ivorense</name>
    <dbReference type="NCBI Taxonomy" id="2511166"/>
    <lineage>
        <taxon>Bacteria</taxon>
        <taxon>Pseudomonadati</taxon>
        <taxon>Pseudomonadota</taxon>
        <taxon>Alphaproteobacteria</taxon>
        <taxon>Hyphomicrobiales</taxon>
        <taxon>Nitrobacteraceae</taxon>
        <taxon>Bradyrhizobium</taxon>
    </lineage>
</organism>
<dbReference type="RefSeq" id="WP_139861559.1">
    <property type="nucleotide sequence ID" value="NZ_CAADFC020000016.1"/>
</dbReference>
<dbReference type="EMBL" id="CAADFC020000016">
    <property type="protein sequence ID" value="VIO72726.1"/>
    <property type="molecule type" value="Genomic_DNA"/>
</dbReference>
<comment type="caution">
    <text evidence="2">The sequence shown here is derived from an EMBL/GenBank/DDBJ whole genome shotgun (WGS) entry which is preliminary data.</text>
</comment>
<evidence type="ECO:0000313" key="3">
    <source>
        <dbReference type="Proteomes" id="UP000328092"/>
    </source>
</evidence>
<accession>A0A508TEG0</accession>
<dbReference type="OrthoDB" id="8242933at2"/>